<name>A0ABT8W507_9FLAO</name>
<accession>A0ABT8W507</accession>
<dbReference type="EMBL" id="JAUOEK010000010">
    <property type="protein sequence ID" value="MDO5968198.1"/>
    <property type="molecule type" value="Genomic_DNA"/>
</dbReference>
<protein>
    <submittedName>
        <fullName evidence="1">Uncharacterized protein</fullName>
    </submittedName>
</protein>
<evidence type="ECO:0000313" key="2">
    <source>
        <dbReference type="Proteomes" id="UP001176883"/>
    </source>
</evidence>
<sequence length="205" mass="23128">MTKITITLVTLLTGFISFAQSQGNYIVIINNDSIQADLKNELQYKTSSGEELTIKIIQPDILTYSDDMISFSYDKSLSVSNSKIDKGIEQCMIMKSTGNGFMVQKYRTINPSSLTQLMLNEIIKESINYGYSKTEKKFKKKLKSGQTIEGIQATLTYKGEKEVYTVATYGRKDEGIIVVTMLLSEDYTNDKGIIELFLETLVIKE</sequence>
<proteinExistence type="predicted"/>
<gene>
    <name evidence="1" type="ORF">Q4Q35_00105</name>
</gene>
<comment type="caution">
    <text evidence="1">The sequence shown here is derived from an EMBL/GenBank/DDBJ whole genome shotgun (WGS) entry which is preliminary data.</text>
</comment>
<dbReference type="RefSeq" id="WP_303275882.1">
    <property type="nucleotide sequence ID" value="NZ_JAUOEK010000010.1"/>
</dbReference>
<dbReference type="Proteomes" id="UP001176883">
    <property type="component" value="Unassembled WGS sequence"/>
</dbReference>
<evidence type="ECO:0000313" key="1">
    <source>
        <dbReference type="EMBL" id="MDO5968198.1"/>
    </source>
</evidence>
<organism evidence="1 2">
    <name type="scientific">Flavivirga aquimarina</name>
    <dbReference type="NCBI Taxonomy" id="2027862"/>
    <lineage>
        <taxon>Bacteria</taxon>
        <taxon>Pseudomonadati</taxon>
        <taxon>Bacteroidota</taxon>
        <taxon>Flavobacteriia</taxon>
        <taxon>Flavobacteriales</taxon>
        <taxon>Flavobacteriaceae</taxon>
        <taxon>Flavivirga</taxon>
    </lineage>
</organism>
<keyword evidence="2" id="KW-1185">Reference proteome</keyword>
<reference evidence="1" key="1">
    <citation type="submission" date="2023-07" db="EMBL/GenBank/DDBJ databases">
        <title>Two novel species in the genus Flavivirga.</title>
        <authorList>
            <person name="Kwon K."/>
        </authorList>
    </citation>
    <scope>NUCLEOTIDE SEQUENCE</scope>
    <source>
        <strain evidence="1">KCTC 52353</strain>
    </source>
</reference>